<dbReference type="SUPFAM" id="SSF47923">
    <property type="entry name" value="Ypt/Rab-GAP domain of gyp1p"/>
    <property type="match status" value="2"/>
</dbReference>
<dbReference type="GO" id="GO:0005096">
    <property type="term" value="F:GTPase activator activity"/>
    <property type="evidence" value="ECO:0007669"/>
    <property type="project" value="UniProtKB-KW"/>
</dbReference>
<dbReference type="FunFam" id="1.10.472.80:FF:000027">
    <property type="entry name" value="GTPase activating protein (Evi5)"/>
    <property type="match status" value="1"/>
</dbReference>
<keyword evidence="6" id="KW-1185">Reference proteome</keyword>
<dbReference type="PANTHER" id="PTHR47219">
    <property type="entry name" value="RAB GTPASE-ACTIVATING PROTEIN 1-LIKE"/>
    <property type="match status" value="1"/>
</dbReference>
<name>A0A9P6LSG0_9FUNG</name>
<proteinExistence type="predicted"/>
<dbReference type="AlphaFoldDB" id="A0A9P6LSG0"/>
<dbReference type="Gene3D" id="1.10.10.750">
    <property type="entry name" value="Ypt/Rab-GAP domain of gyp1p, domain 1"/>
    <property type="match status" value="1"/>
</dbReference>
<dbReference type="EMBL" id="JAAAHW010009989">
    <property type="protein sequence ID" value="KAF9932713.1"/>
    <property type="molecule type" value="Genomic_DNA"/>
</dbReference>
<dbReference type="PROSITE" id="PS50086">
    <property type="entry name" value="TBC_RABGAP"/>
    <property type="match status" value="1"/>
</dbReference>
<dbReference type="FunFam" id="1.10.10.750:FF:000003">
    <property type="entry name" value="GTPase activating protein (Evi5)"/>
    <property type="match status" value="1"/>
</dbReference>
<evidence type="ECO:0000313" key="6">
    <source>
        <dbReference type="Proteomes" id="UP000749646"/>
    </source>
</evidence>
<dbReference type="GO" id="GO:0031267">
    <property type="term" value="F:small GTPase binding"/>
    <property type="evidence" value="ECO:0007669"/>
    <property type="project" value="TreeGrafter"/>
</dbReference>
<dbReference type="Pfam" id="PF23436">
    <property type="entry name" value="RabGap-TBC_2"/>
    <property type="match status" value="1"/>
</dbReference>
<reference evidence="5" key="1">
    <citation type="journal article" date="2020" name="Fungal Divers.">
        <title>Resolving the Mortierellaceae phylogeny through synthesis of multi-gene phylogenetics and phylogenomics.</title>
        <authorList>
            <person name="Vandepol N."/>
            <person name="Liber J."/>
            <person name="Desiro A."/>
            <person name="Na H."/>
            <person name="Kennedy M."/>
            <person name="Barry K."/>
            <person name="Grigoriev I.V."/>
            <person name="Miller A.N."/>
            <person name="O'Donnell K."/>
            <person name="Stajich J.E."/>
            <person name="Bonito G."/>
        </authorList>
    </citation>
    <scope>NUCLEOTIDE SEQUENCE</scope>
    <source>
        <strain evidence="5">MES-2147</strain>
    </source>
</reference>
<feature type="coiled-coil region" evidence="3">
    <location>
        <begin position="335"/>
        <end position="461"/>
    </location>
</feature>
<dbReference type="InterPro" id="IPR000195">
    <property type="entry name" value="Rab-GAP-TBC_dom"/>
</dbReference>
<evidence type="ECO:0000313" key="5">
    <source>
        <dbReference type="EMBL" id="KAF9932713.1"/>
    </source>
</evidence>
<dbReference type="Proteomes" id="UP000749646">
    <property type="component" value="Unassembled WGS sequence"/>
</dbReference>
<keyword evidence="2 3" id="KW-0175">Coiled coil</keyword>
<accession>A0A9P6LSG0</accession>
<dbReference type="OrthoDB" id="295078at2759"/>
<sequence>MLEIDAKRRMTNESEMDRAIGHAKEESESEDVDWDYWGALMHDYNAVIKKNPRQLTQMIQKGIPPALRGLIWQVLAKAKDPELEAKYAELLKETSSHEKQINRDINRTFPHHEYFQTEGLGQESLFNVVKAYSLYDPEVGYCQGLSFVVGPLLLNNMPDEQAFCLLVKLMNSYDMRGHFTPDMNMLQLRLFQFEQLTEETVPLVHKHFQNQGIRSTMYASQWFMTLFAYKFPLDLVFRVYDILFVEGVDSFLRFAVALLKANHDRILSHDFETLVEFLKNGLYEQYKNNASLFVQDAYNIKVTPRKLAQYTQKYNAMIQRQQAELAAEESLRETNKQLSMDVRRLEGSLNTLNKEHVEIAKELITRKMDMAELQDQNDVLMQKVSDLTKIVDSQVQEVEERFRAEIQALMEKNMDLVRKNEETEDQCSHLESLLIDTKMKYAESENQKDGLSRKLGDLRKALGVV</sequence>
<dbReference type="SMART" id="SM00164">
    <property type="entry name" value="TBC"/>
    <property type="match status" value="1"/>
</dbReference>
<dbReference type="InterPro" id="IPR035969">
    <property type="entry name" value="Rab-GAP_TBC_sf"/>
</dbReference>
<evidence type="ECO:0000259" key="4">
    <source>
        <dbReference type="PROSITE" id="PS50086"/>
    </source>
</evidence>
<protein>
    <submittedName>
        <fullName evidence="5">GTPase-activating protein</fullName>
    </submittedName>
</protein>
<dbReference type="InterPro" id="IPR050302">
    <property type="entry name" value="Rab_GAP_TBC_domain"/>
</dbReference>
<evidence type="ECO:0000256" key="2">
    <source>
        <dbReference type="ARBA" id="ARBA00023054"/>
    </source>
</evidence>
<gene>
    <name evidence="5" type="primary">GYP5_1</name>
    <name evidence="5" type="ORF">BGZ65_004371</name>
</gene>
<dbReference type="FunFam" id="1.10.8.270:FF:000001">
    <property type="entry name" value="TBC1 domain family member 1"/>
    <property type="match status" value="1"/>
</dbReference>
<evidence type="ECO:0000256" key="1">
    <source>
        <dbReference type="ARBA" id="ARBA00022468"/>
    </source>
</evidence>
<dbReference type="Gene3D" id="1.10.472.80">
    <property type="entry name" value="Ypt/Rab-GAP domain of gyp1p, domain 3"/>
    <property type="match status" value="1"/>
</dbReference>
<keyword evidence="1" id="KW-0343">GTPase activation</keyword>
<dbReference type="Gene3D" id="1.10.8.270">
    <property type="entry name" value="putative rabgap domain of human tbc1 domain family member 14 like domains"/>
    <property type="match status" value="1"/>
</dbReference>
<dbReference type="PANTHER" id="PTHR47219:SF9">
    <property type="entry name" value="GTPASE ACTIVATING PROTEIN AND CENTROSOME-ASSOCIATED, ISOFORM B"/>
    <property type="match status" value="1"/>
</dbReference>
<organism evidence="5 6">
    <name type="scientific">Modicella reniformis</name>
    <dbReference type="NCBI Taxonomy" id="1440133"/>
    <lineage>
        <taxon>Eukaryota</taxon>
        <taxon>Fungi</taxon>
        <taxon>Fungi incertae sedis</taxon>
        <taxon>Mucoromycota</taxon>
        <taxon>Mortierellomycotina</taxon>
        <taxon>Mortierellomycetes</taxon>
        <taxon>Mortierellales</taxon>
        <taxon>Mortierellaceae</taxon>
        <taxon>Modicella</taxon>
    </lineage>
</organism>
<evidence type="ECO:0000256" key="3">
    <source>
        <dbReference type="SAM" id="Coils"/>
    </source>
</evidence>
<feature type="domain" description="Rab-GAP TBC" evidence="4">
    <location>
        <begin position="62"/>
        <end position="247"/>
    </location>
</feature>
<comment type="caution">
    <text evidence="5">The sequence shown here is derived from an EMBL/GenBank/DDBJ whole genome shotgun (WGS) entry which is preliminary data.</text>
</comment>